<dbReference type="EMBL" id="HACG01040406">
    <property type="protein sequence ID" value="CEK87271.1"/>
    <property type="molecule type" value="Transcribed_RNA"/>
</dbReference>
<evidence type="ECO:0000313" key="1">
    <source>
        <dbReference type="EMBL" id="CEK87270.1"/>
    </source>
</evidence>
<dbReference type="EMBL" id="HACG01040405">
    <property type="protein sequence ID" value="CEK87270.1"/>
    <property type="molecule type" value="Transcribed_RNA"/>
</dbReference>
<name>A0A0B7B568_9EUPU</name>
<proteinExistence type="predicted"/>
<accession>A0A0B7B568</accession>
<sequence>EVNPSALELEKTVTEGNRDYKEIVYDYTHNQQNMVFKSFNSSIQQQNLSVQQSLITQNNSLCSTIVSSYLFVYIQTR</sequence>
<protein>
    <submittedName>
        <fullName evidence="1">Uncharacterized protein</fullName>
    </submittedName>
</protein>
<feature type="non-terminal residue" evidence="1">
    <location>
        <position position="1"/>
    </location>
</feature>
<organism evidence="1">
    <name type="scientific">Arion vulgaris</name>
    <dbReference type="NCBI Taxonomy" id="1028688"/>
    <lineage>
        <taxon>Eukaryota</taxon>
        <taxon>Metazoa</taxon>
        <taxon>Spiralia</taxon>
        <taxon>Lophotrochozoa</taxon>
        <taxon>Mollusca</taxon>
        <taxon>Gastropoda</taxon>
        <taxon>Heterobranchia</taxon>
        <taxon>Euthyneura</taxon>
        <taxon>Panpulmonata</taxon>
        <taxon>Eupulmonata</taxon>
        <taxon>Stylommatophora</taxon>
        <taxon>Helicina</taxon>
        <taxon>Arionoidea</taxon>
        <taxon>Arionidae</taxon>
        <taxon>Arion</taxon>
    </lineage>
</organism>
<reference evidence="1" key="1">
    <citation type="submission" date="2014-12" db="EMBL/GenBank/DDBJ databases">
        <title>Insight into the proteome of Arion vulgaris.</title>
        <authorList>
            <person name="Aradska J."/>
            <person name="Bulat T."/>
            <person name="Smidak R."/>
            <person name="Sarate P."/>
            <person name="Gangsoo J."/>
            <person name="Sialana F."/>
            <person name="Bilban M."/>
            <person name="Lubec G."/>
        </authorList>
    </citation>
    <scope>NUCLEOTIDE SEQUENCE</scope>
    <source>
        <tissue evidence="1">Skin</tissue>
    </source>
</reference>
<evidence type="ECO:0000313" key="2">
    <source>
        <dbReference type="EMBL" id="CEK87271.1"/>
    </source>
</evidence>
<gene>
    <name evidence="1" type="primary">ORF158296</name>
    <name evidence="2" type="synonym">ORF158297</name>
</gene>
<dbReference type="AlphaFoldDB" id="A0A0B7B568"/>